<dbReference type="Pfam" id="PF00072">
    <property type="entry name" value="Response_reg"/>
    <property type="match status" value="1"/>
</dbReference>
<gene>
    <name evidence="8" type="ORF">ACFSNC_10690</name>
</gene>
<evidence type="ECO:0000256" key="4">
    <source>
        <dbReference type="ARBA" id="ARBA00023163"/>
    </source>
</evidence>
<dbReference type="PANTHER" id="PTHR43214:SF41">
    <property type="entry name" value="NITRATE_NITRITE RESPONSE REGULATOR PROTEIN NARP"/>
    <property type="match status" value="1"/>
</dbReference>
<keyword evidence="9" id="KW-1185">Reference proteome</keyword>
<dbReference type="InterPro" id="IPR039420">
    <property type="entry name" value="WalR-like"/>
</dbReference>
<evidence type="ECO:0000259" key="7">
    <source>
        <dbReference type="PROSITE" id="PS50110"/>
    </source>
</evidence>
<name>A0ABW4YXN8_9HYPH</name>
<keyword evidence="3" id="KW-0238">DNA-binding</keyword>
<keyword evidence="2" id="KW-0805">Transcription regulation</keyword>
<dbReference type="InterPro" id="IPR011006">
    <property type="entry name" value="CheY-like_superfamily"/>
</dbReference>
<protein>
    <submittedName>
        <fullName evidence="8">Response regulator</fullName>
    </submittedName>
</protein>
<dbReference type="PRINTS" id="PR00038">
    <property type="entry name" value="HTHLUXR"/>
</dbReference>
<dbReference type="CDD" id="cd17535">
    <property type="entry name" value="REC_NarL-like"/>
    <property type="match status" value="1"/>
</dbReference>
<comment type="caution">
    <text evidence="8">The sequence shown here is derived from an EMBL/GenBank/DDBJ whole genome shotgun (WGS) entry which is preliminary data.</text>
</comment>
<dbReference type="PROSITE" id="PS50043">
    <property type="entry name" value="HTH_LUXR_2"/>
    <property type="match status" value="1"/>
</dbReference>
<keyword evidence="1 5" id="KW-0597">Phosphoprotein</keyword>
<keyword evidence="4" id="KW-0804">Transcription</keyword>
<reference evidence="9" key="1">
    <citation type="journal article" date="2019" name="Int. J. Syst. Evol. Microbiol.">
        <title>The Global Catalogue of Microorganisms (GCM) 10K type strain sequencing project: providing services to taxonomists for standard genome sequencing and annotation.</title>
        <authorList>
            <consortium name="The Broad Institute Genomics Platform"/>
            <consortium name="The Broad Institute Genome Sequencing Center for Infectious Disease"/>
            <person name="Wu L."/>
            <person name="Ma J."/>
        </authorList>
    </citation>
    <scope>NUCLEOTIDE SEQUENCE [LARGE SCALE GENOMIC DNA]</scope>
    <source>
        <strain evidence="9">CCM 7435</strain>
    </source>
</reference>
<organism evidence="8 9">
    <name type="scientific">Ancylobacter oerskovii</name>
    <dbReference type="NCBI Taxonomy" id="459519"/>
    <lineage>
        <taxon>Bacteria</taxon>
        <taxon>Pseudomonadati</taxon>
        <taxon>Pseudomonadota</taxon>
        <taxon>Alphaproteobacteria</taxon>
        <taxon>Hyphomicrobiales</taxon>
        <taxon>Xanthobacteraceae</taxon>
        <taxon>Ancylobacter</taxon>
    </lineage>
</organism>
<dbReference type="Pfam" id="PF00196">
    <property type="entry name" value="GerE"/>
    <property type="match status" value="1"/>
</dbReference>
<evidence type="ECO:0000256" key="5">
    <source>
        <dbReference type="PROSITE-ProRule" id="PRU00169"/>
    </source>
</evidence>
<accession>A0ABW4YXN8</accession>
<dbReference type="PANTHER" id="PTHR43214">
    <property type="entry name" value="TWO-COMPONENT RESPONSE REGULATOR"/>
    <property type="match status" value="1"/>
</dbReference>
<dbReference type="EMBL" id="JBHUHD010000001">
    <property type="protein sequence ID" value="MFD2140869.1"/>
    <property type="molecule type" value="Genomic_DNA"/>
</dbReference>
<evidence type="ECO:0000256" key="2">
    <source>
        <dbReference type="ARBA" id="ARBA00023015"/>
    </source>
</evidence>
<dbReference type="CDD" id="cd06170">
    <property type="entry name" value="LuxR_C_like"/>
    <property type="match status" value="1"/>
</dbReference>
<dbReference type="RefSeq" id="WP_213350573.1">
    <property type="nucleotide sequence ID" value="NZ_JAHBGB010000002.1"/>
</dbReference>
<feature type="domain" description="Response regulatory" evidence="7">
    <location>
        <begin position="3"/>
        <end position="119"/>
    </location>
</feature>
<dbReference type="InterPro" id="IPR016032">
    <property type="entry name" value="Sig_transdc_resp-reg_C-effctor"/>
</dbReference>
<evidence type="ECO:0000313" key="8">
    <source>
        <dbReference type="EMBL" id="MFD2140869.1"/>
    </source>
</evidence>
<dbReference type="InterPro" id="IPR058245">
    <property type="entry name" value="NreC/VraR/RcsB-like_REC"/>
</dbReference>
<proteinExistence type="predicted"/>
<evidence type="ECO:0000256" key="3">
    <source>
        <dbReference type="ARBA" id="ARBA00023125"/>
    </source>
</evidence>
<sequence length="209" mass="22392">MIRIWIADDHAIFREGLKQLLGDQPDFAIVGEATSGDELLRRLDGAPCDVVLLDLSMPGASGIALVREVAAHGGGQRVVVLSMHEERQYVIEALKAGAAGYVTKSSASDQLFDALRKAAAGELAVSPAASQAMIRQMLEPEDPRPHERLTARERQIFDMLVAGKTVSAIAHALELSVKTASTHKSNVLVKMGAKTTADLVRYALAKKLA</sequence>
<evidence type="ECO:0000259" key="6">
    <source>
        <dbReference type="PROSITE" id="PS50043"/>
    </source>
</evidence>
<dbReference type="InterPro" id="IPR000792">
    <property type="entry name" value="Tscrpt_reg_LuxR_C"/>
</dbReference>
<feature type="domain" description="HTH luxR-type" evidence="6">
    <location>
        <begin position="142"/>
        <end position="207"/>
    </location>
</feature>
<dbReference type="PROSITE" id="PS50110">
    <property type="entry name" value="RESPONSE_REGULATORY"/>
    <property type="match status" value="1"/>
</dbReference>
<evidence type="ECO:0000313" key="9">
    <source>
        <dbReference type="Proteomes" id="UP001597299"/>
    </source>
</evidence>
<evidence type="ECO:0000256" key="1">
    <source>
        <dbReference type="ARBA" id="ARBA00022553"/>
    </source>
</evidence>
<dbReference type="SUPFAM" id="SSF52172">
    <property type="entry name" value="CheY-like"/>
    <property type="match status" value="1"/>
</dbReference>
<dbReference type="SUPFAM" id="SSF46894">
    <property type="entry name" value="C-terminal effector domain of the bipartite response regulators"/>
    <property type="match status" value="1"/>
</dbReference>
<dbReference type="SMART" id="SM00421">
    <property type="entry name" value="HTH_LUXR"/>
    <property type="match status" value="1"/>
</dbReference>
<dbReference type="Gene3D" id="3.40.50.2300">
    <property type="match status" value="1"/>
</dbReference>
<dbReference type="SMART" id="SM00448">
    <property type="entry name" value="REC"/>
    <property type="match status" value="1"/>
</dbReference>
<dbReference type="Proteomes" id="UP001597299">
    <property type="component" value="Unassembled WGS sequence"/>
</dbReference>
<feature type="modified residue" description="4-aspartylphosphate" evidence="5">
    <location>
        <position position="54"/>
    </location>
</feature>
<dbReference type="InterPro" id="IPR001789">
    <property type="entry name" value="Sig_transdc_resp-reg_receiver"/>
</dbReference>